<evidence type="ECO:0000256" key="1">
    <source>
        <dbReference type="SAM" id="MobiDB-lite"/>
    </source>
</evidence>
<reference evidence="2 3" key="1">
    <citation type="submission" date="2020-02" db="EMBL/GenBank/DDBJ databases">
        <authorList>
            <person name="Ma Q."/>
            <person name="Huang Y."/>
            <person name="Song X."/>
            <person name="Pei D."/>
        </authorList>
    </citation>
    <scope>NUCLEOTIDE SEQUENCE [LARGE SCALE GENOMIC DNA]</scope>
    <source>
        <strain evidence="2">Sxm20200214</strain>
        <tissue evidence="2">Leaf</tissue>
    </source>
</reference>
<dbReference type="AlphaFoldDB" id="A0A8X7USQ5"/>
<gene>
    <name evidence="2" type="ORF">Bca52824_049013</name>
</gene>
<organism evidence="2 3">
    <name type="scientific">Brassica carinata</name>
    <name type="common">Ethiopian mustard</name>
    <name type="synonym">Abyssinian cabbage</name>
    <dbReference type="NCBI Taxonomy" id="52824"/>
    <lineage>
        <taxon>Eukaryota</taxon>
        <taxon>Viridiplantae</taxon>
        <taxon>Streptophyta</taxon>
        <taxon>Embryophyta</taxon>
        <taxon>Tracheophyta</taxon>
        <taxon>Spermatophyta</taxon>
        <taxon>Magnoliopsida</taxon>
        <taxon>eudicotyledons</taxon>
        <taxon>Gunneridae</taxon>
        <taxon>Pentapetalae</taxon>
        <taxon>rosids</taxon>
        <taxon>malvids</taxon>
        <taxon>Brassicales</taxon>
        <taxon>Brassicaceae</taxon>
        <taxon>Brassiceae</taxon>
        <taxon>Brassica</taxon>
    </lineage>
</organism>
<keyword evidence="3" id="KW-1185">Reference proteome</keyword>
<sequence length="59" mass="6707">MHDIVSEDSVSQKPQKKDEDENLPELTCSNLARLNRLLVHCSPPVTAAQLLLHANHRRH</sequence>
<evidence type="ECO:0000313" key="3">
    <source>
        <dbReference type="Proteomes" id="UP000886595"/>
    </source>
</evidence>
<protein>
    <submittedName>
        <fullName evidence="2">Uncharacterized protein</fullName>
    </submittedName>
</protein>
<comment type="caution">
    <text evidence="2">The sequence shown here is derived from an EMBL/GenBank/DDBJ whole genome shotgun (WGS) entry which is preliminary data.</text>
</comment>
<dbReference type="EMBL" id="JAAMPC010000010">
    <property type="protein sequence ID" value="KAG2289409.1"/>
    <property type="molecule type" value="Genomic_DNA"/>
</dbReference>
<feature type="region of interest" description="Disordered" evidence="1">
    <location>
        <begin position="1"/>
        <end position="24"/>
    </location>
</feature>
<dbReference type="Proteomes" id="UP000886595">
    <property type="component" value="Unassembled WGS sequence"/>
</dbReference>
<name>A0A8X7USQ5_BRACI</name>
<proteinExistence type="predicted"/>
<accession>A0A8X7USQ5</accession>
<evidence type="ECO:0000313" key="2">
    <source>
        <dbReference type="EMBL" id="KAG2289409.1"/>
    </source>
</evidence>